<feature type="compositionally biased region" description="Basic and acidic residues" evidence="1">
    <location>
        <begin position="64"/>
        <end position="78"/>
    </location>
</feature>
<dbReference type="AlphaFoldDB" id="A0A3D8RJH4"/>
<evidence type="ECO:0000313" key="2">
    <source>
        <dbReference type="EMBL" id="RDW74199.1"/>
    </source>
</evidence>
<feature type="region of interest" description="Disordered" evidence="1">
    <location>
        <begin position="254"/>
        <end position="275"/>
    </location>
</feature>
<accession>A0A3D8RJH4</accession>
<dbReference type="Proteomes" id="UP000256328">
    <property type="component" value="Unassembled WGS sequence"/>
</dbReference>
<evidence type="ECO:0000256" key="1">
    <source>
        <dbReference type="SAM" id="MobiDB-lite"/>
    </source>
</evidence>
<feature type="compositionally biased region" description="Basic and acidic residues" evidence="1">
    <location>
        <begin position="260"/>
        <end position="275"/>
    </location>
</feature>
<dbReference type="EMBL" id="PDLN01000010">
    <property type="protein sequence ID" value="RDW74199.1"/>
    <property type="molecule type" value="Genomic_DNA"/>
</dbReference>
<feature type="compositionally biased region" description="Basic and acidic residues" evidence="1">
    <location>
        <begin position="328"/>
        <end position="341"/>
    </location>
</feature>
<proteinExistence type="predicted"/>
<organism evidence="2 3">
    <name type="scientific">Coleophoma crateriformis</name>
    <dbReference type="NCBI Taxonomy" id="565419"/>
    <lineage>
        <taxon>Eukaryota</taxon>
        <taxon>Fungi</taxon>
        <taxon>Dikarya</taxon>
        <taxon>Ascomycota</taxon>
        <taxon>Pezizomycotina</taxon>
        <taxon>Leotiomycetes</taxon>
        <taxon>Helotiales</taxon>
        <taxon>Dermateaceae</taxon>
        <taxon>Coleophoma</taxon>
    </lineage>
</organism>
<feature type="region of interest" description="Disordered" evidence="1">
    <location>
        <begin position="314"/>
        <end position="341"/>
    </location>
</feature>
<gene>
    <name evidence="2" type="ORF">BP5796_07641</name>
</gene>
<feature type="region of interest" description="Disordered" evidence="1">
    <location>
        <begin position="27"/>
        <end position="78"/>
    </location>
</feature>
<keyword evidence="3" id="KW-1185">Reference proteome</keyword>
<sequence>MTTPLTINVHACEDRGRSNGFLSTTFESNQKDAQQRSHSAAPSERSHTTVVEENSDVPNLKCPGPEKDNQFERQKEKPTKQGLIWNHLRQVKRHLSGIIRVLFTSVTPITGNPETIISEPDNGFVTTSSAYIRGVYVLSTEKYDEHHFCPKYCRCIFDTGNHQGNLVSKTFLLERLGYTESDFLRLTETEQSSGFGITNHPFVPLGAIRLTWYHDMSTRLFSDMRFLISPYSHTDLIIGAQSIEQYNILGKPNFASLTNREPEPERSKMQREKGKLRNEIAWCKEQLRNPSGKTDDQLKLIAEKQKNAEAKLAKLEEAEEDGRVQSQADDKTRKAMEKTTK</sequence>
<dbReference type="OrthoDB" id="3799661at2759"/>
<protein>
    <submittedName>
        <fullName evidence="2">Uncharacterized protein</fullName>
    </submittedName>
</protein>
<comment type="caution">
    <text evidence="2">The sequence shown here is derived from an EMBL/GenBank/DDBJ whole genome shotgun (WGS) entry which is preliminary data.</text>
</comment>
<reference evidence="2 3" key="1">
    <citation type="journal article" date="2018" name="IMA Fungus">
        <title>IMA Genome-F 9: Draft genome sequence of Annulohypoxylon stygium, Aspergillus mulundensis, Berkeleyomyces basicola (syn. Thielaviopsis basicola), Ceratocystis smalleyi, two Cercospora beticola strains, Coleophoma cylindrospora, Fusarium fracticaudum, Phialophora cf. hyalina, and Morchella septimelata.</title>
        <authorList>
            <person name="Wingfield B.D."/>
            <person name="Bills G.F."/>
            <person name="Dong Y."/>
            <person name="Huang W."/>
            <person name="Nel W.J."/>
            <person name="Swalarsk-Parry B.S."/>
            <person name="Vaghefi N."/>
            <person name="Wilken P.M."/>
            <person name="An Z."/>
            <person name="de Beer Z.W."/>
            <person name="De Vos L."/>
            <person name="Chen L."/>
            <person name="Duong T.A."/>
            <person name="Gao Y."/>
            <person name="Hammerbacher A."/>
            <person name="Kikkert J.R."/>
            <person name="Li Y."/>
            <person name="Li H."/>
            <person name="Li K."/>
            <person name="Li Q."/>
            <person name="Liu X."/>
            <person name="Ma X."/>
            <person name="Naidoo K."/>
            <person name="Pethybridge S.J."/>
            <person name="Sun J."/>
            <person name="Steenkamp E.T."/>
            <person name="van der Nest M.A."/>
            <person name="van Wyk S."/>
            <person name="Wingfield M.J."/>
            <person name="Xiong C."/>
            <person name="Yue Q."/>
            <person name="Zhang X."/>
        </authorList>
    </citation>
    <scope>NUCLEOTIDE SEQUENCE [LARGE SCALE GENOMIC DNA]</scope>
    <source>
        <strain evidence="2 3">BP5796</strain>
    </source>
</reference>
<name>A0A3D8RJH4_9HELO</name>
<evidence type="ECO:0000313" key="3">
    <source>
        <dbReference type="Proteomes" id="UP000256328"/>
    </source>
</evidence>